<dbReference type="EMBL" id="JBBWUH010000005">
    <property type="protein sequence ID" value="KAK8166983.1"/>
    <property type="molecule type" value="Genomic_DNA"/>
</dbReference>
<evidence type="ECO:0000313" key="1">
    <source>
        <dbReference type="EMBL" id="KAK8166983.1"/>
    </source>
</evidence>
<keyword evidence="2" id="KW-1185">Reference proteome</keyword>
<gene>
    <name evidence="1" type="ORF">IWX90DRAFT_231383</name>
</gene>
<comment type="caution">
    <text evidence="1">The sequence shown here is derived from an EMBL/GenBank/DDBJ whole genome shotgun (WGS) entry which is preliminary data.</text>
</comment>
<reference evidence="1 2" key="1">
    <citation type="journal article" date="2022" name="G3 (Bethesda)">
        <title>Enemy or ally: a genomic approach to elucidate the lifestyle of Phyllosticta citrichinaensis.</title>
        <authorList>
            <person name="Buijs V.A."/>
            <person name="Groenewald J.Z."/>
            <person name="Haridas S."/>
            <person name="LaButti K.M."/>
            <person name="Lipzen A."/>
            <person name="Martin F.M."/>
            <person name="Barry K."/>
            <person name="Grigoriev I.V."/>
            <person name="Crous P.W."/>
            <person name="Seidl M.F."/>
        </authorList>
    </citation>
    <scope>NUCLEOTIDE SEQUENCE [LARGE SCALE GENOMIC DNA]</scope>
    <source>
        <strain evidence="1 2">CBS 129764</strain>
    </source>
</reference>
<dbReference type="Proteomes" id="UP001456524">
    <property type="component" value="Unassembled WGS sequence"/>
</dbReference>
<organism evidence="1 2">
    <name type="scientific">Phyllosticta citrichinensis</name>
    <dbReference type="NCBI Taxonomy" id="1130410"/>
    <lineage>
        <taxon>Eukaryota</taxon>
        <taxon>Fungi</taxon>
        <taxon>Dikarya</taxon>
        <taxon>Ascomycota</taxon>
        <taxon>Pezizomycotina</taxon>
        <taxon>Dothideomycetes</taxon>
        <taxon>Dothideomycetes incertae sedis</taxon>
        <taxon>Botryosphaeriales</taxon>
        <taxon>Phyllostictaceae</taxon>
        <taxon>Phyllosticta</taxon>
    </lineage>
</organism>
<name>A0ABR1XUV9_9PEZI</name>
<evidence type="ECO:0000313" key="2">
    <source>
        <dbReference type="Proteomes" id="UP001456524"/>
    </source>
</evidence>
<protein>
    <submittedName>
        <fullName evidence="1">Uncharacterized protein</fullName>
    </submittedName>
</protein>
<accession>A0ABR1XUV9</accession>
<sequence length="186" mass="21099">MTCRALAWRAQPRVRRHIKHEHLRTTPPQPHTSPMLLRAQKTYWLHIDGLGTLCLVYAGGAFLLPFDGVGVGVGRQGRRREWVLLCDGDGWRWGLVLGDGDGGLCCGWKMVGKVKGGKWQVERAWHKTSISFPGDLSETTVNVSQLECSCQIERPWTRVFQKRRRRGFIPVRRQVSQAVARLLTSS</sequence>
<proteinExistence type="predicted"/>